<dbReference type="Proteomes" id="UP001333710">
    <property type="component" value="Chromosome"/>
</dbReference>
<dbReference type="EMBL" id="AP027272">
    <property type="protein sequence ID" value="BDX07006.1"/>
    <property type="molecule type" value="Genomic_DNA"/>
</dbReference>
<protein>
    <submittedName>
        <fullName evidence="1">Uncharacterized protein</fullName>
    </submittedName>
</protein>
<gene>
    <name evidence="1" type="ORF">MACH26_25270</name>
</gene>
<sequence length="169" mass="19054">MNQNQTEKIVLEKQAAELFATCYQREFDVPVSFVSNNVPAKPDVTCRVGNDLVDIEIAHLYGSQAEAQQILGKSLDEKTQAELNLLEAETNTDDRLVRALNRILANKANKHYDGDNVWLVIRNANPQWQRHNIQNNLARISIPDGHPFKQVWLIGDYDGASGLVFLNSL</sequence>
<name>A0AA48KPT8_9ALTE</name>
<evidence type="ECO:0000313" key="2">
    <source>
        <dbReference type="Proteomes" id="UP001333710"/>
    </source>
</evidence>
<dbReference type="KEGG" id="pmaw:MACH26_25270"/>
<accession>A0AA48KPT8</accession>
<reference evidence="1" key="1">
    <citation type="submission" date="2023-01" db="EMBL/GenBank/DDBJ databases">
        <title>Complete genome sequence of Planctobacterium marinum strain Dej080120_11.</title>
        <authorList>
            <person name="Ueki S."/>
            <person name="Maruyama F."/>
        </authorList>
    </citation>
    <scope>NUCLEOTIDE SEQUENCE</scope>
    <source>
        <strain evidence="1">Dej080120_11</strain>
    </source>
</reference>
<organism evidence="1 2">
    <name type="scientific">Planctobacterium marinum</name>
    <dbReference type="NCBI Taxonomy" id="1631968"/>
    <lineage>
        <taxon>Bacteria</taxon>
        <taxon>Pseudomonadati</taxon>
        <taxon>Pseudomonadota</taxon>
        <taxon>Gammaproteobacteria</taxon>
        <taxon>Alteromonadales</taxon>
        <taxon>Alteromonadaceae</taxon>
        <taxon>Planctobacterium</taxon>
    </lineage>
</organism>
<dbReference type="RefSeq" id="WP_338292998.1">
    <property type="nucleotide sequence ID" value="NZ_AP027272.1"/>
</dbReference>
<proteinExistence type="predicted"/>
<dbReference type="AlphaFoldDB" id="A0AA48KPT8"/>
<evidence type="ECO:0000313" key="1">
    <source>
        <dbReference type="EMBL" id="BDX07006.1"/>
    </source>
</evidence>
<keyword evidence="2" id="KW-1185">Reference proteome</keyword>